<dbReference type="Proteomes" id="UP001597018">
    <property type="component" value="Unassembled WGS sequence"/>
</dbReference>
<sequence>MSAEQLAEAVNAVPLVDHHVHGALVAELDRPALELLLTESDRPLPAGTTQFDSQLGFAVRRWCAPLLDLEPHVDPDDYVARRAELGAAEVTRRMLAASGVAHHLVETGFGGADVLSPAGMARASGARADEVVRLESVLEDLVRSGASAGQLPERFREALAGRTASAVGLKSVVAYRHGFDVDPRRPTDAEVVAAAGEWLRGCENAGRVRVDHPVLLRFLLWCGVDRGLPLQLHAGYGDPDLDLHRCDPLLLTDFIRLVEPTGVDLLLLHCYPFHRNAGYLAQVFPHVHLDVGLAVNHVGARAAAVVAESLELAPFGKVLFSSDAFGPAELHYLGAHLWRRALHRTLARWVDDGEWSTSDAVRVADLLGHANARRVYHLRDASA</sequence>
<comment type="caution">
    <text evidence="2">The sequence shown here is derived from an EMBL/GenBank/DDBJ whole genome shotgun (WGS) entry which is preliminary data.</text>
</comment>
<feature type="domain" description="Amidohydrolase-related" evidence="1">
    <location>
        <begin position="152"/>
        <end position="378"/>
    </location>
</feature>
<dbReference type="PANTHER" id="PTHR43383:SF2">
    <property type="entry name" value="AMIDOHYDROLASE 2 FAMILY PROTEIN"/>
    <property type="match status" value="1"/>
</dbReference>
<name>A0ABW3FPS6_9PSEU</name>
<dbReference type="EMBL" id="JBHTIW010000007">
    <property type="protein sequence ID" value="MFD0920521.1"/>
    <property type="molecule type" value="Genomic_DNA"/>
</dbReference>
<gene>
    <name evidence="2" type="ORF">ACFQ16_12280</name>
</gene>
<evidence type="ECO:0000313" key="3">
    <source>
        <dbReference type="Proteomes" id="UP001597018"/>
    </source>
</evidence>
<proteinExistence type="predicted"/>
<dbReference type="Gene3D" id="3.20.20.140">
    <property type="entry name" value="Metal-dependent hydrolases"/>
    <property type="match status" value="1"/>
</dbReference>
<evidence type="ECO:0000259" key="1">
    <source>
        <dbReference type="Pfam" id="PF04909"/>
    </source>
</evidence>
<accession>A0ABW3FPS6</accession>
<dbReference type="PANTHER" id="PTHR43383">
    <property type="entry name" value="NODULIN 6"/>
    <property type="match status" value="1"/>
</dbReference>
<dbReference type="RefSeq" id="WP_263248120.1">
    <property type="nucleotide sequence ID" value="NZ_BAABLT010000005.1"/>
</dbReference>
<evidence type="ECO:0000313" key="2">
    <source>
        <dbReference type="EMBL" id="MFD0920521.1"/>
    </source>
</evidence>
<organism evidence="2 3">
    <name type="scientific">Saccharopolyspora rosea</name>
    <dbReference type="NCBI Taxonomy" id="524884"/>
    <lineage>
        <taxon>Bacteria</taxon>
        <taxon>Bacillati</taxon>
        <taxon>Actinomycetota</taxon>
        <taxon>Actinomycetes</taxon>
        <taxon>Pseudonocardiales</taxon>
        <taxon>Pseudonocardiaceae</taxon>
        <taxon>Saccharopolyspora</taxon>
    </lineage>
</organism>
<dbReference type="Pfam" id="PF04909">
    <property type="entry name" value="Amidohydro_2"/>
    <property type="match status" value="1"/>
</dbReference>
<dbReference type="InterPro" id="IPR006680">
    <property type="entry name" value="Amidohydro-rel"/>
</dbReference>
<protein>
    <submittedName>
        <fullName evidence="2">Amidohydrolase family protein</fullName>
    </submittedName>
</protein>
<dbReference type="SUPFAM" id="SSF51556">
    <property type="entry name" value="Metallo-dependent hydrolases"/>
    <property type="match status" value="1"/>
</dbReference>
<reference evidence="3" key="1">
    <citation type="journal article" date="2019" name="Int. J. Syst. Evol. Microbiol.">
        <title>The Global Catalogue of Microorganisms (GCM) 10K type strain sequencing project: providing services to taxonomists for standard genome sequencing and annotation.</title>
        <authorList>
            <consortium name="The Broad Institute Genomics Platform"/>
            <consortium name="The Broad Institute Genome Sequencing Center for Infectious Disease"/>
            <person name="Wu L."/>
            <person name="Ma J."/>
        </authorList>
    </citation>
    <scope>NUCLEOTIDE SEQUENCE [LARGE SCALE GENOMIC DNA]</scope>
    <source>
        <strain evidence="3">CCUG 56401</strain>
    </source>
</reference>
<keyword evidence="3" id="KW-1185">Reference proteome</keyword>
<dbReference type="InterPro" id="IPR032466">
    <property type="entry name" value="Metal_Hydrolase"/>
</dbReference>